<proteinExistence type="predicted"/>
<accession>A0A6V7PR28</accession>
<sequence>MRLEAAAVLAAAVATGALCTGTASSLYRSLETCGLRRKLDPSKIVLLIGVAIEPGIASNQALVFLGLLELLRTQGPAEEALEFSVGGLFRCSELRRSLEESFTLNLGRTEEVLFVRRLCTGPDRPNWR</sequence>
<protein>
    <submittedName>
        <fullName evidence="1">Uncharacterized protein</fullName>
    </submittedName>
</protein>
<reference evidence="1" key="1">
    <citation type="submission" date="2020-07" db="EMBL/GenBank/DDBJ databases">
        <authorList>
            <person name="Lin J."/>
        </authorList>
    </citation>
    <scope>NUCLEOTIDE SEQUENCE</scope>
</reference>
<gene>
    <name evidence="1" type="ORF">CB5_LOCUS16187</name>
</gene>
<dbReference type="EMBL" id="LR862150">
    <property type="protein sequence ID" value="CAD1832976.1"/>
    <property type="molecule type" value="Genomic_DNA"/>
</dbReference>
<evidence type="ECO:0000313" key="1">
    <source>
        <dbReference type="EMBL" id="CAD1832976.1"/>
    </source>
</evidence>
<dbReference type="AlphaFoldDB" id="A0A6V7PR28"/>
<organism evidence="1">
    <name type="scientific">Ananas comosus var. bracteatus</name>
    <name type="common">red pineapple</name>
    <dbReference type="NCBI Taxonomy" id="296719"/>
    <lineage>
        <taxon>Eukaryota</taxon>
        <taxon>Viridiplantae</taxon>
        <taxon>Streptophyta</taxon>
        <taxon>Embryophyta</taxon>
        <taxon>Tracheophyta</taxon>
        <taxon>Spermatophyta</taxon>
        <taxon>Magnoliopsida</taxon>
        <taxon>Liliopsida</taxon>
        <taxon>Poales</taxon>
        <taxon>Bromeliaceae</taxon>
        <taxon>Bromelioideae</taxon>
        <taxon>Ananas</taxon>
    </lineage>
</organism>
<name>A0A6V7PR28_ANACO</name>